<evidence type="ECO:0000256" key="1">
    <source>
        <dbReference type="SAM" id="MobiDB-lite"/>
    </source>
</evidence>
<sequence>MIIKKTLHPNFDLTIEHQNSPDRMSPTTDQRQTSIQQYLETDKSNSHNDKNEGDIPSRTPISAVKNRIEHVIEALDDISSARSIIIHVGIDNIKVREESAEDIFPRYEEMVNKALGNQKTRKRERVRLNTQDSTNYRGRTNYNYNHRFRNTGYNKSHQYKSADTWRPLYNNNWYTHDTNTELGHYRNTYTRKTFDYDNSYMYDTDGEVNLYRNDDNRTSEYNQSYRHETDRDLS</sequence>
<feature type="region of interest" description="Disordered" evidence="1">
    <location>
        <begin position="40"/>
        <end position="59"/>
    </location>
</feature>
<dbReference type="EMBL" id="CACVKT020001737">
    <property type="protein sequence ID" value="CAC5370821.1"/>
    <property type="molecule type" value="Genomic_DNA"/>
</dbReference>
<organism evidence="2 3">
    <name type="scientific">Mytilus coruscus</name>
    <name type="common">Sea mussel</name>
    <dbReference type="NCBI Taxonomy" id="42192"/>
    <lineage>
        <taxon>Eukaryota</taxon>
        <taxon>Metazoa</taxon>
        <taxon>Spiralia</taxon>
        <taxon>Lophotrochozoa</taxon>
        <taxon>Mollusca</taxon>
        <taxon>Bivalvia</taxon>
        <taxon>Autobranchia</taxon>
        <taxon>Pteriomorphia</taxon>
        <taxon>Mytilida</taxon>
        <taxon>Mytiloidea</taxon>
        <taxon>Mytilidae</taxon>
        <taxon>Mytilinae</taxon>
        <taxon>Mytilus</taxon>
    </lineage>
</organism>
<feature type="compositionally biased region" description="Basic and acidic residues" evidence="1">
    <location>
        <begin position="225"/>
        <end position="234"/>
    </location>
</feature>
<gene>
    <name evidence="2" type="ORF">MCOR_9501</name>
</gene>
<name>A0A6J8AMR8_MYTCO</name>
<reference evidence="2 3" key="1">
    <citation type="submission" date="2020-06" db="EMBL/GenBank/DDBJ databases">
        <authorList>
            <person name="Li R."/>
            <person name="Bekaert M."/>
        </authorList>
    </citation>
    <scope>NUCLEOTIDE SEQUENCE [LARGE SCALE GENOMIC DNA]</scope>
    <source>
        <strain evidence="3">wild</strain>
    </source>
</reference>
<proteinExistence type="predicted"/>
<dbReference type="OrthoDB" id="10512587at2759"/>
<protein>
    <submittedName>
        <fullName evidence="2">Uncharacterized protein</fullName>
    </submittedName>
</protein>
<feature type="region of interest" description="Disordered" evidence="1">
    <location>
        <begin position="211"/>
        <end position="234"/>
    </location>
</feature>
<accession>A0A6J8AMR8</accession>
<evidence type="ECO:0000313" key="2">
    <source>
        <dbReference type="EMBL" id="CAC5370821.1"/>
    </source>
</evidence>
<feature type="compositionally biased region" description="Basic and acidic residues" evidence="1">
    <location>
        <begin position="40"/>
        <end position="55"/>
    </location>
</feature>
<keyword evidence="3" id="KW-1185">Reference proteome</keyword>
<dbReference type="Proteomes" id="UP000507470">
    <property type="component" value="Unassembled WGS sequence"/>
</dbReference>
<dbReference type="AlphaFoldDB" id="A0A6J8AMR8"/>
<evidence type="ECO:0000313" key="3">
    <source>
        <dbReference type="Proteomes" id="UP000507470"/>
    </source>
</evidence>